<dbReference type="WBParaSite" id="nRc.2.0.1.t32636-RA">
    <property type="protein sequence ID" value="nRc.2.0.1.t32636-RA"/>
    <property type="gene ID" value="nRc.2.0.1.g32636"/>
</dbReference>
<evidence type="ECO:0000313" key="2">
    <source>
        <dbReference type="WBParaSite" id="nRc.2.0.1.t32636-RA"/>
    </source>
</evidence>
<organism evidence="1 2">
    <name type="scientific">Romanomermis culicivorax</name>
    <name type="common">Nematode worm</name>
    <dbReference type="NCBI Taxonomy" id="13658"/>
    <lineage>
        <taxon>Eukaryota</taxon>
        <taxon>Metazoa</taxon>
        <taxon>Ecdysozoa</taxon>
        <taxon>Nematoda</taxon>
        <taxon>Enoplea</taxon>
        <taxon>Dorylaimia</taxon>
        <taxon>Mermithida</taxon>
        <taxon>Mermithoidea</taxon>
        <taxon>Mermithidae</taxon>
        <taxon>Romanomermis</taxon>
    </lineage>
</organism>
<keyword evidence="1" id="KW-1185">Reference proteome</keyword>
<name>A0A915K2T5_ROMCU</name>
<reference evidence="2" key="1">
    <citation type="submission" date="2022-11" db="UniProtKB">
        <authorList>
            <consortium name="WormBaseParasite"/>
        </authorList>
    </citation>
    <scope>IDENTIFICATION</scope>
</reference>
<evidence type="ECO:0000313" key="1">
    <source>
        <dbReference type="Proteomes" id="UP000887565"/>
    </source>
</evidence>
<dbReference type="Proteomes" id="UP000887565">
    <property type="component" value="Unplaced"/>
</dbReference>
<protein>
    <submittedName>
        <fullName evidence="2">Uncharacterized protein</fullName>
    </submittedName>
</protein>
<proteinExistence type="predicted"/>
<sequence>MTSQPYKEGGVALLQCYQSRQDLGRERDREKEKEQDQGKMIKAQRNVLKYLVLTYDLAMLKRELFNTKQEEGESALEFLKRLSNHVDLTELQDILPSMKMWQDLAYAIMQIDKKYKNVFTTFGAKDKRIV</sequence>
<dbReference type="AlphaFoldDB" id="A0A915K2T5"/>
<accession>A0A915K2T5</accession>